<dbReference type="EC" id="1.1.1.22" evidence="3 8"/>
<dbReference type="OrthoDB" id="9803238at2"/>
<protein>
    <recommendedName>
        <fullName evidence="4 8">UDP-glucose 6-dehydrogenase</fullName>
        <ecNumber evidence="3 8">1.1.1.22</ecNumber>
    </recommendedName>
</protein>
<dbReference type="NCBIfam" id="TIGR03026">
    <property type="entry name" value="NDP-sugDHase"/>
    <property type="match status" value="1"/>
</dbReference>
<dbReference type="InterPro" id="IPR028357">
    <property type="entry name" value="UDPglc_DH_bac"/>
</dbReference>
<feature type="binding site" evidence="10">
    <location>
        <position position="324"/>
    </location>
    <ligand>
        <name>substrate</name>
    </ligand>
</feature>
<dbReference type="GO" id="GO:0003979">
    <property type="term" value="F:UDP-glucose 6-dehydrogenase activity"/>
    <property type="evidence" value="ECO:0007669"/>
    <property type="project" value="UniProtKB-EC"/>
</dbReference>
<accession>A0A0P8A1W4</accession>
<evidence type="ECO:0000256" key="3">
    <source>
        <dbReference type="ARBA" id="ARBA00012954"/>
    </source>
</evidence>
<feature type="binding site" evidence="10">
    <location>
        <begin position="252"/>
        <end position="256"/>
    </location>
    <ligand>
        <name>substrate</name>
    </ligand>
</feature>
<keyword evidence="5 8" id="KW-0560">Oxidoreductase</keyword>
<evidence type="ECO:0000256" key="6">
    <source>
        <dbReference type="ARBA" id="ARBA00023027"/>
    </source>
</evidence>
<evidence type="ECO:0000313" key="16">
    <source>
        <dbReference type="Proteomes" id="UP000050497"/>
    </source>
</evidence>
<dbReference type="EMBL" id="LJSX01000034">
    <property type="protein sequence ID" value="KPQ09143.1"/>
    <property type="molecule type" value="Genomic_DNA"/>
</dbReference>
<feature type="binding site" evidence="11">
    <location>
        <position position="35"/>
    </location>
    <ligand>
        <name>NAD(+)</name>
        <dbReference type="ChEBI" id="CHEBI:57540"/>
    </ligand>
</feature>
<dbReference type="InterPro" id="IPR014026">
    <property type="entry name" value="UDP-Glc/GDP-Man_DH_dimer"/>
</dbReference>
<evidence type="ECO:0000256" key="7">
    <source>
        <dbReference type="ARBA" id="ARBA00047473"/>
    </source>
</evidence>
<dbReference type="PIRSF" id="PIRSF000124">
    <property type="entry name" value="UDPglc_GDPman_dh"/>
    <property type="match status" value="1"/>
</dbReference>
<dbReference type="PATRIC" id="fig|1653334.4.peg.1113"/>
<feature type="binding site" evidence="10">
    <location>
        <begin position="152"/>
        <end position="155"/>
    </location>
    <ligand>
        <name>substrate</name>
    </ligand>
</feature>
<dbReference type="Pfam" id="PF03721">
    <property type="entry name" value="UDPG_MGDP_dh_N"/>
    <property type="match status" value="1"/>
</dbReference>
<dbReference type="GO" id="GO:0000271">
    <property type="term" value="P:polysaccharide biosynthetic process"/>
    <property type="evidence" value="ECO:0007669"/>
    <property type="project" value="InterPro"/>
</dbReference>
<evidence type="ECO:0000256" key="2">
    <source>
        <dbReference type="ARBA" id="ARBA00006601"/>
    </source>
</evidence>
<feature type="binding site" evidence="11">
    <location>
        <position position="122"/>
    </location>
    <ligand>
        <name>NAD(+)</name>
        <dbReference type="ChEBI" id="CHEBI:57540"/>
    </ligand>
</feature>
<feature type="region of interest" description="Disordered" evidence="12">
    <location>
        <begin position="457"/>
        <end position="483"/>
    </location>
</feature>
<dbReference type="GO" id="GO:0006065">
    <property type="term" value="P:UDP-glucuronate biosynthetic process"/>
    <property type="evidence" value="ECO:0007669"/>
    <property type="project" value="UniProtKB-UniPathway"/>
</dbReference>
<keyword evidence="17" id="KW-1185">Reference proteome</keyword>
<dbReference type="InterPro" id="IPR014027">
    <property type="entry name" value="UDP-Glc/GDP-Man_DH_C"/>
</dbReference>
<reference evidence="14 16" key="1">
    <citation type="submission" date="2015-09" db="EMBL/GenBank/DDBJ databases">
        <title>Identification and resolution of microdiversity through metagenomic sequencing of parallel consortia.</title>
        <authorList>
            <person name="Nelson W.C."/>
            <person name="Romine M.F."/>
            <person name="Lindemann S.R."/>
        </authorList>
    </citation>
    <scope>NUCLEOTIDE SEQUENCE [LARGE SCALE GENOMIC DNA]</scope>
    <source>
        <strain evidence="14">HL-109</strain>
    </source>
</reference>
<dbReference type="Proteomes" id="UP000182800">
    <property type="component" value="Unassembled WGS sequence"/>
</dbReference>
<dbReference type="Gene3D" id="3.40.50.720">
    <property type="entry name" value="NAD(P)-binding Rossmann-like Domain"/>
    <property type="match status" value="2"/>
</dbReference>
<comment type="pathway">
    <text evidence="1">Nucleotide-sugar biosynthesis; UDP-alpha-D-glucuronate biosynthesis; UDP-alpha-D-glucuronate from UDP-alpha-D-glucose: step 1/1.</text>
</comment>
<dbReference type="InterPro" id="IPR036291">
    <property type="entry name" value="NAD(P)-bd_dom_sf"/>
</dbReference>
<dbReference type="InterPro" id="IPR001732">
    <property type="entry name" value="UDP-Glc/GDP-Man_DH_N"/>
</dbReference>
<dbReference type="EMBL" id="FMBM01000002">
    <property type="protein sequence ID" value="SCC81601.1"/>
    <property type="molecule type" value="Genomic_DNA"/>
</dbReference>
<evidence type="ECO:0000256" key="11">
    <source>
        <dbReference type="PIRSR" id="PIRSR500134-3"/>
    </source>
</evidence>
<keyword evidence="6 8" id="KW-0520">NAD</keyword>
<dbReference type="PIRSF" id="PIRSF500134">
    <property type="entry name" value="UDPglc_DH_bac"/>
    <property type="match status" value="1"/>
</dbReference>
<evidence type="ECO:0000256" key="12">
    <source>
        <dbReference type="SAM" id="MobiDB-lite"/>
    </source>
</evidence>
<feature type="active site" description="Nucleophile" evidence="9">
    <location>
        <position position="263"/>
    </location>
</feature>
<dbReference type="SUPFAM" id="SSF51735">
    <property type="entry name" value="NAD(P)-binding Rossmann-fold domains"/>
    <property type="match status" value="1"/>
</dbReference>
<evidence type="ECO:0000313" key="14">
    <source>
        <dbReference type="EMBL" id="KPQ09143.1"/>
    </source>
</evidence>
<dbReference type="InterPro" id="IPR008927">
    <property type="entry name" value="6-PGluconate_DH-like_C_sf"/>
</dbReference>
<dbReference type="PANTHER" id="PTHR43750:SF3">
    <property type="entry name" value="UDP-GLUCOSE 6-DEHYDROGENASE TUAD"/>
    <property type="match status" value="1"/>
</dbReference>
<feature type="domain" description="UDP-glucose/GDP-mannose dehydrogenase C-terminal" evidence="13">
    <location>
        <begin position="317"/>
        <end position="418"/>
    </location>
</feature>
<dbReference type="InterPro" id="IPR036220">
    <property type="entry name" value="UDP-Glc/GDP-Man_DH_C_sf"/>
</dbReference>
<dbReference type="AlphaFoldDB" id="A0A0P8A1W4"/>
<dbReference type="GO" id="GO:0051287">
    <property type="term" value="F:NAD binding"/>
    <property type="evidence" value="ECO:0007669"/>
    <property type="project" value="InterPro"/>
</dbReference>
<dbReference type="Pfam" id="PF03720">
    <property type="entry name" value="UDPG_MGDP_dh_C"/>
    <property type="match status" value="1"/>
</dbReference>
<dbReference type="SUPFAM" id="SSF52413">
    <property type="entry name" value="UDP-glucose/GDP-mannose dehydrogenase C-terminal domain"/>
    <property type="match status" value="1"/>
</dbReference>
<name>A0A0P8A1W4_9HYPH</name>
<dbReference type="SUPFAM" id="SSF48179">
    <property type="entry name" value="6-phosphogluconate dehydrogenase C-terminal domain-like"/>
    <property type="match status" value="1"/>
</dbReference>
<feature type="binding site" evidence="10">
    <location>
        <position position="260"/>
    </location>
    <ligand>
        <name>substrate</name>
    </ligand>
</feature>
<dbReference type="RefSeq" id="WP_074445268.1">
    <property type="nucleotide sequence ID" value="NZ_FMBM01000002.1"/>
</dbReference>
<dbReference type="SMART" id="SM00984">
    <property type="entry name" value="UDPG_MGDP_dh_C"/>
    <property type="match status" value="1"/>
</dbReference>
<evidence type="ECO:0000256" key="8">
    <source>
        <dbReference type="PIRNR" id="PIRNR000124"/>
    </source>
</evidence>
<evidence type="ECO:0000256" key="5">
    <source>
        <dbReference type="ARBA" id="ARBA00023002"/>
    </source>
</evidence>
<sequence length="483" mass="51981">MEITILGAGYVGLVSAACLADLGHHVTCIDPNESRIAALLRGDIPIYEPGLAAIVARTASNGHLRFDTDPARALARAETAFICVGTPPRPEDGEADLGCVVTAARDIARYARDEIIVVMKSTVPVGTGDMIEGLIRRMRPQLEFGVVSNPEFLKEGAAIADFMEPDRIVIGAQTARAGNIVASIYAPLAQKGVRILRTRRRSAEAIKYAANAFLSVKLSFINEIADFCEAWDADIGDVATGIGLDRRIGTDFLQPGPGYGGSCFPKDLRALLHSARERAVGLRMVETASAVNEARKWAMGRRIRAAIRGDVSACRIAVMGLTFKAETDDMRESPALAIIKALRREGAQIRAHDPRGMEAARDLIEGVSFAEDPAACLRNADILVIATGWREYAALDPRAVAGLMRGRKVFDLRNILAPAAWRAAGFDLHRIGEAHPPVSIAFTADEPRRDHAPLGSVARQSFRHPASSVGEPLVHHAAMKPAE</sequence>
<feature type="binding site" evidence="11">
    <location>
        <position position="155"/>
    </location>
    <ligand>
        <name>NAD(+)</name>
        <dbReference type="ChEBI" id="CHEBI:57540"/>
    </ligand>
</feature>
<gene>
    <name evidence="14" type="primary">ugd</name>
    <name evidence="15" type="ORF">GA0071312_2553</name>
    <name evidence="14" type="ORF">HLUCCO17_16155</name>
</gene>
<feature type="binding site" evidence="11">
    <location>
        <position position="86"/>
    </location>
    <ligand>
        <name>NAD(+)</name>
        <dbReference type="ChEBI" id="CHEBI:57540"/>
    </ligand>
</feature>
<comment type="similarity">
    <text evidence="2 8">Belongs to the UDP-glucose/GDP-mannose dehydrogenase family.</text>
</comment>
<feature type="binding site" evidence="10">
    <location>
        <position position="207"/>
    </location>
    <ligand>
        <name>substrate</name>
    </ligand>
</feature>
<dbReference type="InterPro" id="IPR017476">
    <property type="entry name" value="UDP-Glc/GDP-Man"/>
</dbReference>
<reference evidence="15 17" key="2">
    <citation type="submission" date="2016-08" db="EMBL/GenBank/DDBJ databases">
        <authorList>
            <person name="Varghese N."/>
            <person name="Submissions Spin"/>
        </authorList>
    </citation>
    <scope>NUCLEOTIDE SEQUENCE [LARGE SCALE GENOMIC DNA]</scope>
    <source>
        <strain evidence="15 17">HL-109</strain>
    </source>
</reference>
<evidence type="ECO:0000313" key="15">
    <source>
        <dbReference type="EMBL" id="SCC81601.1"/>
    </source>
</evidence>
<feature type="binding site" evidence="11">
    <location>
        <position position="266"/>
    </location>
    <ligand>
        <name>NAD(+)</name>
        <dbReference type="ChEBI" id="CHEBI:57540"/>
    </ligand>
</feature>
<feature type="binding site" evidence="11">
    <location>
        <position position="331"/>
    </location>
    <ligand>
        <name>NAD(+)</name>
        <dbReference type="ChEBI" id="CHEBI:57540"/>
    </ligand>
</feature>
<proteinExistence type="inferred from homology"/>
<comment type="caution">
    <text evidence="14">The sequence shown here is derived from an EMBL/GenBank/DDBJ whole genome shotgun (WGS) entry which is preliminary data.</text>
</comment>
<evidence type="ECO:0000259" key="13">
    <source>
        <dbReference type="SMART" id="SM00984"/>
    </source>
</evidence>
<evidence type="ECO:0000256" key="9">
    <source>
        <dbReference type="PIRSR" id="PIRSR500134-1"/>
    </source>
</evidence>
<organism evidence="14 16">
    <name type="scientific">Saliniramus fredricksonii</name>
    <dbReference type="NCBI Taxonomy" id="1653334"/>
    <lineage>
        <taxon>Bacteria</taxon>
        <taxon>Pseudomonadati</taxon>
        <taxon>Pseudomonadota</taxon>
        <taxon>Alphaproteobacteria</taxon>
        <taxon>Hyphomicrobiales</taxon>
        <taxon>Salinarimonadaceae</taxon>
        <taxon>Saliniramus</taxon>
    </lineage>
</organism>
<dbReference type="Gene3D" id="1.20.5.100">
    <property type="entry name" value="Cytochrome c1, transmembrane anchor, C-terminal"/>
    <property type="match status" value="1"/>
</dbReference>
<dbReference type="Pfam" id="PF00984">
    <property type="entry name" value="UDPG_MGDP_dh"/>
    <property type="match status" value="1"/>
</dbReference>
<dbReference type="PANTHER" id="PTHR43750">
    <property type="entry name" value="UDP-GLUCOSE 6-DEHYDROGENASE TUAD"/>
    <property type="match status" value="1"/>
</dbReference>
<evidence type="ECO:0000256" key="1">
    <source>
        <dbReference type="ARBA" id="ARBA00004701"/>
    </source>
</evidence>
<dbReference type="Proteomes" id="UP000050497">
    <property type="component" value="Unassembled WGS sequence"/>
</dbReference>
<comment type="catalytic activity">
    <reaction evidence="7 8">
        <text>UDP-alpha-D-glucose + 2 NAD(+) + H2O = UDP-alpha-D-glucuronate + 2 NADH + 3 H(+)</text>
        <dbReference type="Rhea" id="RHEA:23596"/>
        <dbReference type="ChEBI" id="CHEBI:15377"/>
        <dbReference type="ChEBI" id="CHEBI:15378"/>
        <dbReference type="ChEBI" id="CHEBI:57540"/>
        <dbReference type="ChEBI" id="CHEBI:57945"/>
        <dbReference type="ChEBI" id="CHEBI:58052"/>
        <dbReference type="ChEBI" id="CHEBI:58885"/>
        <dbReference type="EC" id="1.1.1.22"/>
    </reaction>
</comment>
<evidence type="ECO:0000313" key="17">
    <source>
        <dbReference type="Proteomes" id="UP000182800"/>
    </source>
</evidence>
<evidence type="ECO:0000256" key="4">
    <source>
        <dbReference type="ARBA" id="ARBA00015132"/>
    </source>
</evidence>
<dbReference type="UniPathway" id="UPA00038">
    <property type="reaction ID" value="UER00491"/>
</dbReference>
<evidence type="ECO:0000256" key="10">
    <source>
        <dbReference type="PIRSR" id="PIRSR500134-2"/>
    </source>
</evidence>
<feature type="binding site" evidence="11">
    <location>
        <position position="30"/>
    </location>
    <ligand>
        <name>NAD(+)</name>
        <dbReference type="ChEBI" id="CHEBI:57540"/>
    </ligand>
</feature>
<dbReference type="STRING" id="1653334.GA0071312_2553"/>